<dbReference type="Pfam" id="PF00106">
    <property type="entry name" value="adh_short"/>
    <property type="match status" value="1"/>
</dbReference>
<gene>
    <name evidence="3" type="ORF">MSAN_02115600</name>
</gene>
<comment type="similarity">
    <text evidence="1">Belongs to the short-chain dehydrogenases/reductases (SDR) family.</text>
</comment>
<dbReference type="SUPFAM" id="SSF51735">
    <property type="entry name" value="NAD(P)-binding Rossmann-fold domains"/>
    <property type="match status" value="1"/>
</dbReference>
<dbReference type="PANTHER" id="PTHR24320:SF283">
    <property type="entry name" value="RETINOL DEHYDROGENASE 11"/>
    <property type="match status" value="1"/>
</dbReference>
<dbReference type="PANTHER" id="PTHR24320">
    <property type="entry name" value="RETINOL DEHYDROGENASE"/>
    <property type="match status" value="1"/>
</dbReference>
<organism evidence="3 4">
    <name type="scientific">Mycena sanguinolenta</name>
    <dbReference type="NCBI Taxonomy" id="230812"/>
    <lineage>
        <taxon>Eukaryota</taxon>
        <taxon>Fungi</taxon>
        <taxon>Dikarya</taxon>
        <taxon>Basidiomycota</taxon>
        <taxon>Agaricomycotina</taxon>
        <taxon>Agaricomycetes</taxon>
        <taxon>Agaricomycetidae</taxon>
        <taxon>Agaricales</taxon>
        <taxon>Marasmiineae</taxon>
        <taxon>Mycenaceae</taxon>
        <taxon>Mycena</taxon>
    </lineage>
</organism>
<dbReference type="OrthoDB" id="191139at2759"/>
<evidence type="ECO:0000256" key="2">
    <source>
        <dbReference type="ARBA" id="ARBA00023002"/>
    </source>
</evidence>
<accession>A0A8H6XI10</accession>
<dbReference type="GO" id="GO:0016491">
    <property type="term" value="F:oxidoreductase activity"/>
    <property type="evidence" value="ECO:0007669"/>
    <property type="project" value="UniProtKB-KW"/>
</dbReference>
<evidence type="ECO:0000313" key="3">
    <source>
        <dbReference type="EMBL" id="KAF7340861.1"/>
    </source>
</evidence>
<dbReference type="InterPro" id="IPR036291">
    <property type="entry name" value="NAD(P)-bd_dom_sf"/>
</dbReference>
<dbReference type="AlphaFoldDB" id="A0A8H6XI10"/>
<comment type="caution">
    <text evidence="3">The sequence shown here is derived from an EMBL/GenBank/DDBJ whole genome shotgun (WGS) entry which is preliminary data.</text>
</comment>
<keyword evidence="2" id="KW-0560">Oxidoreductase</keyword>
<sequence length="321" mass="34590">MPSLPTFTFTTTAGEVASVFTDQIRGKNVFVTGPTINGLGYETARVLSQHANLVIIAGYNLERLKLAESAVKSEFPAANIRPLVLDLASFASIRAAAAQVTEPLHVLIHNAAAPGGDLRLSEDHFEMHLAVDHIGPFLLTKLLAPNLLAAETATYTPRVVFVSSIAHAQAGVDLAMVTPHPDPARYHVYGAYGQAKTANILTARELSRRAMGRINAYSLHPGTVFTNAQLREAVKEHMMILGILGTDGLPNKEKFEWKTLAQGAATTVAAAFDTRLDDTPGAYLVDCVVADDHLSLHATDPAMAEKLWALTEEVIGERFVF</sequence>
<reference evidence="3" key="1">
    <citation type="submission" date="2020-05" db="EMBL/GenBank/DDBJ databases">
        <title>Mycena genomes resolve the evolution of fungal bioluminescence.</title>
        <authorList>
            <person name="Tsai I.J."/>
        </authorList>
    </citation>
    <scope>NUCLEOTIDE SEQUENCE</scope>
    <source>
        <strain evidence="3">160909Yilan</strain>
    </source>
</reference>
<dbReference type="Proteomes" id="UP000623467">
    <property type="component" value="Unassembled WGS sequence"/>
</dbReference>
<dbReference type="EMBL" id="JACAZH010000029">
    <property type="protein sequence ID" value="KAF7340861.1"/>
    <property type="molecule type" value="Genomic_DNA"/>
</dbReference>
<evidence type="ECO:0000256" key="1">
    <source>
        <dbReference type="ARBA" id="ARBA00006484"/>
    </source>
</evidence>
<evidence type="ECO:0000313" key="4">
    <source>
        <dbReference type="Proteomes" id="UP000623467"/>
    </source>
</evidence>
<protein>
    <submittedName>
        <fullName evidence="3">Short-chain dehydrogenase/reductase family protein</fullName>
    </submittedName>
</protein>
<name>A0A8H6XI10_9AGAR</name>
<keyword evidence="4" id="KW-1185">Reference proteome</keyword>
<proteinExistence type="inferred from homology"/>
<dbReference type="InterPro" id="IPR002347">
    <property type="entry name" value="SDR_fam"/>
</dbReference>
<dbReference type="Gene3D" id="3.40.50.720">
    <property type="entry name" value="NAD(P)-binding Rossmann-like Domain"/>
    <property type="match status" value="1"/>
</dbReference>